<dbReference type="RefSeq" id="WP_225312285.1">
    <property type="nucleotide sequence ID" value="NZ_MK356558.1"/>
</dbReference>
<evidence type="ECO:0000313" key="1">
    <source>
        <dbReference type="EMBL" id="QBM91537.1"/>
    </source>
</evidence>
<geneLocation type="plasmid" evidence="1">
    <name>pSa1423-160k</name>
</geneLocation>
<sequence length="63" mass="7230">MKKSARYELPYLPDEDELKDFADQLLRPACRKHIDGYVDLFGDLKTPAQGEKFFLPQSVSKVA</sequence>
<name>A0A482ETK2_SALSP</name>
<protein>
    <submittedName>
        <fullName evidence="1">Uncharacterized protein</fullName>
    </submittedName>
</protein>
<gene>
    <name evidence="1" type="ORF">NNIBIDOC_00211</name>
</gene>
<accession>A0A482ETK2</accession>
<proteinExistence type="predicted"/>
<dbReference type="AlphaFoldDB" id="A0A482ETK2"/>
<reference evidence="1" key="1">
    <citation type="submission" date="2019-01" db="EMBL/GenBank/DDBJ databases">
        <title>Salmonella strain 1423 plasmid sequences.</title>
        <authorList>
            <person name="Chen K."/>
            <person name="Chen S."/>
        </authorList>
    </citation>
    <scope>NUCLEOTIDE SEQUENCE</scope>
    <source>
        <strain evidence="1">Sa1423</strain>
        <plasmid evidence="1">pSa1423-160k</plasmid>
    </source>
</reference>
<keyword evidence="1" id="KW-0614">Plasmid</keyword>
<organism evidence="1">
    <name type="scientific">Salmonella sp</name>
    <dbReference type="NCBI Taxonomy" id="599"/>
    <lineage>
        <taxon>Bacteria</taxon>
        <taxon>Pseudomonadati</taxon>
        <taxon>Pseudomonadota</taxon>
        <taxon>Gammaproteobacteria</taxon>
        <taxon>Enterobacterales</taxon>
        <taxon>Enterobacteriaceae</taxon>
        <taxon>Salmonella</taxon>
    </lineage>
</organism>
<dbReference type="EMBL" id="MK356558">
    <property type="protein sequence ID" value="QBM91537.1"/>
    <property type="molecule type" value="Genomic_DNA"/>
</dbReference>